<organism evidence="1 2">
    <name type="scientific">Leptospira noguchii str. 2007001578</name>
    <dbReference type="NCBI Taxonomy" id="1049974"/>
    <lineage>
        <taxon>Bacteria</taxon>
        <taxon>Pseudomonadati</taxon>
        <taxon>Spirochaetota</taxon>
        <taxon>Spirochaetia</taxon>
        <taxon>Leptospirales</taxon>
        <taxon>Leptospiraceae</taxon>
        <taxon>Leptospira</taxon>
    </lineage>
</organism>
<name>A0ABN0J0I1_9LEPT</name>
<evidence type="ECO:0000313" key="1">
    <source>
        <dbReference type="EMBL" id="EMN00187.1"/>
    </source>
</evidence>
<evidence type="ECO:0000313" key="2">
    <source>
        <dbReference type="Proteomes" id="UP000012099"/>
    </source>
</evidence>
<dbReference type="Proteomes" id="UP000012099">
    <property type="component" value="Unassembled WGS sequence"/>
</dbReference>
<reference evidence="1 2" key="1">
    <citation type="submission" date="2013-01" db="EMBL/GenBank/DDBJ databases">
        <authorList>
            <person name="Harkins D.M."/>
            <person name="Durkin A.S."/>
            <person name="Brinkac L.M."/>
            <person name="Haft D.H."/>
            <person name="Selengut J.D."/>
            <person name="Sanka R."/>
            <person name="DePew J."/>
            <person name="Purushe J."/>
            <person name="Whelen A.C."/>
            <person name="Vinetz J.M."/>
            <person name="Sutton G.G."/>
            <person name="Nierman W.C."/>
            <person name="Fouts D.E."/>
        </authorList>
    </citation>
    <scope>NUCLEOTIDE SEQUENCE [LARGE SCALE GENOMIC DNA]</scope>
    <source>
        <strain evidence="1 2">2007001578</strain>
    </source>
</reference>
<dbReference type="EMBL" id="AHMH02000101">
    <property type="protein sequence ID" value="EMN00187.1"/>
    <property type="molecule type" value="Genomic_DNA"/>
</dbReference>
<protein>
    <submittedName>
        <fullName evidence="1">Uncharacterized protein</fullName>
    </submittedName>
</protein>
<sequence length="46" mass="5347">MIKQDDAFQKESITSLKVFCKICLGISVLNFLNGMNKKLEFEFLFD</sequence>
<accession>A0ABN0J0I1</accession>
<gene>
    <name evidence="1" type="ORF">LEP1GSC035_2653</name>
</gene>
<comment type="caution">
    <text evidence="1">The sequence shown here is derived from an EMBL/GenBank/DDBJ whole genome shotgun (WGS) entry which is preliminary data.</text>
</comment>
<proteinExistence type="predicted"/>
<keyword evidence="2" id="KW-1185">Reference proteome</keyword>